<organism evidence="1 2">
    <name type="scientific">Faecalicatena contorta</name>
    <dbReference type="NCBI Taxonomy" id="39482"/>
    <lineage>
        <taxon>Bacteria</taxon>
        <taxon>Bacillati</taxon>
        <taxon>Bacillota</taxon>
        <taxon>Clostridia</taxon>
        <taxon>Lachnospirales</taxon>
        <taxon>Lachnospiraceae</taxon>
        <taxon>Faecalicatena</taxon>
    </lineage>
</organism>
<keyword evidence="2" id="KW-1185">Reference proteome</keyword>
<gene>
    <name evidence="1" type="ORF">SAMN05216529_11518</name>
</gene>
<dbReference type="EMBL" id="UHJJ01000015">
    <property type="protein sequence ID" value="SUQ15662.1"/>
    <property type="molecule type" value="Genomic_DNA"/>
</dbReference>
<sequence>MYNTPQIALGIWSWGIGFIGGGQVSGVDTRGFWDIAMA</sequence>
<evidence type="ECO:0000313" key="1">
    <source>
        <dbReference type="EMBL" id="SUQ15662.1"/>
    </source>
</evidence>
<protein>
    <submittedName>
        <fullName evidence="1">Uncharacterized protein</fullName>
    </submittedName>
</protein>
<accession>A0A315ZRI1</accession>
<evidence type="ECO:0000313" key="2">
    <source>
        <dbReference type="Proteomes" id="UP000254051"/>
    </source>
</evidence>
<proteinExistence type="predicted"/>
<reference evidence="2" key="1">
    <citation type="submission" date="2017-07" db="EMBL/GenBank/DDBJ databases">
        <authorList>
            <person name="Varghese N."/>
            <person name="Submissions S."/>
        </authorList>
    </citation>
    <scope>NUCLEOTIDE SEQUENCE [LARGE SCALE GENOMIC DNA]</scope>
    <source>
        <strain evidence="2">NLAE-zl-C134</strain>
    </source>
</reference>
<name>A0A315ZRI1_9FIRM</name>
<dbReference type="AlphaFoldDB" id="A0A315ZRI1"/>
<dbReference type="Proteomes" id="UP000254051">
    <property type="component" value="Unassembled WGS sequence"/>
</dbReference>